<reference evidence="5 6" key="1">
    <citation type="submission" date="2021-01" db="EMBL/GenBank/DDBJ databases">
        <title>Chryseolinea sp. Jin1 Genome sequencing and assembly.</title>
        <authorList>
            <person name="Kim I."/>
        </authorList>
    </citation>
    <scope>NUCLEOTIDE SEQUENCE [LARGE SCALE GENOMIC DNA]</scope>
    <source>
        <strain evidence="5 6">Jin1</strain>
    </source>
</reference>
<dbReference type="InterPro" id="IPR013328">
    <property type="entry name" value="6PGD_dom2"/>
</dbReference>
<dbReference type="InterPro" id="IPR008927">
    <property type="entry name" value="6-PGluconate_DH-like_C_sf"/>
</dbReference>
<evidence type="ECO:0000259" key="4">
    <source>
        <dbReference type="Pfam" id="PF08125"/>
    </source>
</evidence>
<evidence type="ECO:0000313" key="5">
    <source>
        <dbReference type="EMBL" id="MBL0745761.1"/>
    </source>
</evidence>
<dbReference type="Proteomes" id="UP000613030">
    <property type="component" value="Unassembled WGS sequence"/>
</dbReference>
<name>A0ABS1L5D2_9BACT</name>
<gene>
    <name evidence="5" type="ORF">JI741_31295</name>
</gene>
<dbReference type="NCBIfam" id="NF002969">
    <property type="entry name" value="PRK03643.1"/>
    <property type="match status" value="1"/>
</dbReference>
<protein>
    <submittedName>
        <fullName evidence="5">Tagaturonate reductase</fullName>
        <ecNumber evidence="5">1.1.1.58</ecNumber>
    </submittedName>
</protein>
<dbReference type="PANTHER" id="PTHR30524">
    <property type="entry name" value="MANNITOL-1-PHOSPHATE 5-DEHYDROGENASE"/>
    <property type="match status" value="1"/>
</dbReference>
<feature type="domain" description="Mannitol dehydrogenase N-terminal" evidence="3">
    <location>
        <begin position="19"/>
        <end position="258"/>
    </location>
</feature>
<dbReference type="RefSeq" id="WP_202016381.1">
    <property type="nucleotide sequence ID" value="NZ_JAERRB010000019.1"/>
</dbReference>
<keyword evidence="1 5" id="KW-0560">Oxidoreductase</keyword>
<dbReference type="EMBL" id="JAERRB010000019">
    <property type="protein sequence ID" value="MBL0745761.1"/>
    <property type="molecule type" value="Genomic_DNA"/>
</dbReference>
<evidence type="ECO:0000259" key="3">
    <source>
        <dbReference type="Pfam" id="PF01232"/>
    </source>
</evidence>
<evidence type="ECO:0000256" key="1">
    <source>
        <dbReference type="ARBA" id="ARBA00023002"/>
    </source>
</evidence>
<dbReference type="Pfam" id="PF01232">
    <property type="entry name" value="Mannitol_dh"/>
    <property type="match status" value="1"/>
</dbReference>
<accession>A0ABS1L5D2</accession>
<dbReference type="SUPFAM" id="SSF51735">
    <property type="entry name" value="NAD(P)-binding Rossmann-fold domains"/>
    <property type="match status" value="1"/>
</dbReference>
<dbReference type="PRINTS" id="PR00084">
    <property type="entry name" value="MTLDHDRGNASE"/>
</dbReference>
<comment type="caution">
    <text evidence="5">The sequence shown here is derived from an EMBL/GenBank/DDBJ whole genome shotgun (WGS) entry which is preliminary data.</text>
</comment>
<dbReference type="EC" id="1.1.1.58" evidence="5"/>
<evidence type="ECO:0000313" key="6">
    <source>
        <dbReference type="Proteomes" id="UP000613030"/>
    </source>
</evidence>
<dbReference type="GO" id="GO:0009026">
    <property type="term" value="F:tagaturonate reductase activity"/>
    <property type="evidence" value="ECO:0007669"/>
    <property type="project" value="UniProtKB-EC"/>
</dbReference>
<sequence>MSRLLNRTTIGVGPIPPIKVVQFGGGNFLRAFADLFIEELNDKCGFNGSVVIVQSQTPEKNNPITKQDGLYHLLEKGYKNGRRVASTRLITCIHSCIHATESYTCFQGLAKTPSLRFVISNTTEAGITDGGEVLIEGISPITFPARLTTFLYARYQEGLPGLIILPCELIENNGIILKEIILRYAQQFTDATQFSDWINTQNIFCNTLVDRIVPGVTSELQHEVEKTTGYIDEIPVQAEPYYFWAIEGTHTVANEFPVDKLSHNIVFTTDLAQYRIRKVRILNGLHTLMTSMALLKNIHSVRSVFEDDELSIAILRILYKEILPTLRADQDALHAYARDVLERFKNPFFEHQLSSIALNSISKFRVRALPSLLDYYSIKGTIPPGIAYSLACWIRFYQGVWRGSNLPVKDLPEVIQAFNQAWRSTNLNQMVYQILANTTLWGQDLTTLEGLPDLITLFLDHLAKDQSIHLDYIRTEGETFKSNDDPLLSTS</sequence>
<dbReference type="InterPro" id="IPR013118">
    <property type="entry name" value="Mannitol_DH_C"/>
</dbReference>
<dbReference type="Gene3D" id="1.10.1040.10">
    <property type="entry name" value="N-(1-d-carboxylethyl)-l-norvaline Dehydrogenase, domain 2"/>
    <property type="match status" value="1"/>
</dbReference>
<dbReference type="Pfam" id="PF08125">
    <property type="entry name" value="Mannitol_dh_C"/>
    <property type="match status" value="1"/>
</dbReference>
<proteinExistence type="predicted"/>
<dbReference type="PANTHER" id="PTHR30524:SF0">
    <property type="entry name" value="ALTRONATE OXIDOREDUCTASE-RELATED"/>
    <property type="match status" value="1"/>
</dbReference>
<dbReference type="SUPFAM" id="SSF48179">
    <property type="entry name" value="6-phosphogluconate dehydrogenase C-terminal domain-like"/>
    <property type="match status" value="1"/>
</dbReference>
<organism evidence="5 6">
    <name type="scientific">Chryseolinea lacunae</name>
    <dbReference type="NCBI Taxonomy" id="2801331"/>
    <lineage>
        <taxon>Bacteria</taxon>
        <taxon>Pseudomonadati</taxon>
        <taxon>Bacteroidota</taxon>
        <taxon>Cytophagia</taxon>
        <taxon>Cytophagales</taxon>
        <taxon>Fulvivirgaceae</taxon>
        <taxon>Chryseolinea</taxon>
    </lineage>
</organism>
<dbReference type="InterPro" id="IPR000669">
    <property type="entry name" value="Mannitol_DH"/>
</dbReference>
<dbReference type="Gene3D" id="3.40.50.720">
    <property type="entry name" value="NAD(P)-binding Rossmann-like Domain"/>
    <property type="match status" value="1"/>
</dbReference>
<dbReference type="InterPro" id="IPR036291">
    <property type="entry name" value="NAD(P)-bd_dom_sf"/>
</dbReference>
<keyword evidence="6" id="KW-1185">Reference proteome</keyword>
<dbReference type="InterPro" id="IPR013131">
    <property type="entry name" value="Mannitol_DH_N"/>
</dbReference>
<evidence type="ECO:0000256" key="2">
    <source>
        <dbReference type="ARBA" id="ARBA00023027"/>
    </source>
</evidence>
<feature type="domain" description="Mannitol dehydrogenase C-terminal" evidence="4">
    <location>
        <begin position="270"/>
        <end position="451"/>
    </location>
</feature>
<keyword evidence="2" id="KW-0520">NAD</keyword>